<protein>
    <recommendedName>
        <fullName evidence="3">DUF2971 domain-containing protein</fullName>
    </recommendedName>
</protein>
<dbReference type="AlphaFoldDB" id="A0A150F3L0"/>
<name>A0A150F3L0_9BACI</name>
<comment type="caution">
    <text evidence="1">The sequence shown here is derived from an EMBL/GenBank/DDBJ whole genome shotgun (WGS) entry which is preliminary data.</text>
</comment>
<gene>
    <name evidence="1" type="ORF">AXI58_03375</name>
</gene>
<evidence type="ECO:0000313" key="1">
    <source>
        <dbReference type="EMBL" id="KXZ15312.1"/>
    </source>
</evidence>
<evidence type="ECO:0008006" key="3">
    <source>
        <dbReference type="Google" id="ProtNLM"/>
    </source>
</evidence>
<dbReference type="EMBL" id="LSBA01000036">
    <property type="protein sequence ID" value="KXZ15312.1"/>
    <property type="molecule type" value="Genomic_DNA"/>
</dbReference>
<dbReference type="InterPro" id="IPR021352">
    <property type="entry name" value="DUF2971"/>
</dbReference>
<reference evidence="2" key="1">
    <citation type="submission" date="2016-02" db="EMBL/GenBank/DDBJ databases">
        <authorList>
            <person name="Dunlap C."/>
        </authorList>
    </citation>
    <scope>NUCLEOTIDE SEQUENCE [LARGE SCALE GENOMIC DNA]</scope>
    <source>
        <strain evidence="2">NRRL B-41092</strain>
    </source>
</reference>
<dbReference type="Pfam" id="PF11185">
    <property type="entry name" value="DUF2971"/>
    <property type="match status" value="1"/>
</dbReference>
<organism evidence="1 2">
    <name type="scientific">Bacillus nakamurai</name>
    <dbReference type="NCBI Taxonomy" id="1793963"/>
    <lineage>
        <taxon>Bacteria</taxon>
        <taxon>Bacillati</taxon>
        <taxon>Bacillota</taxon>
        <taxon>Bacilli</taxon>
        <taxon>Bacillales</taxon>
        <taxon>Bacillaceae</taxon>
        <taxon>Bacillus</taxon>
    </lineage>
</organism>
<dbReference type="STRING" id="1793963.AXI58_03375"/>
<sequence length="290" mass="34542">MDFRDMMAEKYLNEEKKECTLYHYTNIYGLEGILDNREFWVSHSDFLNDKTELKYTLEICESLLQDKLKYNELKDKILDKFDTVLKLMNDHLIYILSLSNNGDSNLLWSNYSNNDGYNIAFSFRAIIDDFEFNQSYSDYYLYHSSVIYEKEHQIKAISEVIDYFIELAEKDILFDRINDDYIVGVADIIRTIQLFSIFFKDNCFSQEEEYRIAIVPYLSKKIQYDCRISNGTFIPFIKLGFHKNRVKGITIGPKNNMDITLEGLVQFLNLHEYNHISKDSIRYSCIPYRY</sequence>
<dbReference type="Proteomes" id="UP000075430">
    <property type="component" value="Unassembled WGS sequence"/>
</dbReference>
<keyword evidence="2" id="KW-1185">Reference proteome</keyword>
<accession>A0A150F3L0</accession>
<proteinExistence type="predicted"/>
<dbReference type="OrthoDB" id="3034312at2"/>
<dbReference type="RefSeq" id="WP_061522965.1">
    <property type="nucleotide sequence ID" value="NZ_JARLZY010000006.1"/>
</dbReference>
<evidence type="ECO:0000313" key="2">
    <source>
        <dbReference type="Proteomes" id="UP000075430"/>
    </source>
</evidence>